<organism evidence="1">
    <name type="scientific">Escherichia phage vB_VIPECOMC04</name>
    <dbReference type="NCBI Taxonomy" id="3350136"/>
    <lineage>
        <taxon>Viruses</taxon>
        <taxon>Duplodnaviria</taxon>
        <taxon>Heunggongvirae</taxon>
        <taxon>Uroviricota</taxon>
        <taxon>Caudoviricetes</taxon>
        <taxon>Sarkviridae</taxon>
        <taxon>Guernseyvirinae</taxon>
        <taxon>Kagunavirus</taxon>
    </lineage>
</organism>
<evidence type="ECO:0000313" key="1">
    <source>
        <dbReference type="EMBL" id="XHV08305.1"/>
    </source>
</evidence>
<reference evidence="1" key="1">
    <citation type="submission" date="2024-10" db="EMBL/GenBank/DDBJ databases">
        <authorList>
            <person name="Tejada A.J.P."/>
            <person name="Nada M.A.L."/>
            <person name="Joloro M.J.G."/>
            <person name="Chin R.A.D."/>
            <person name="Reterta M.C.C."/>
            <person name="Casidsid J.Y.O."/>
            <person name="Collado A.R.G."/>
            <person name="Berlin S.C."/>
            <person name="Ancla J.B."/>
            <person name="Asejo A.B."/>
            <person name="Yadao N.M.R."/>
            <person name="De Paz V.P. Jr."/>
            <person name="Bigol U.G."/>
        </authorList>
    </citation>
    <scope>NUCLEOTIDE SEQUENCE</scope>
</reference>
<accession>A0AB74UJE4</accession>
<proteinExistence type="predicted"/>
<dbReference type="EMBL" id="PQ423993">
    <property type="protein sequence ID" value="XHV08305.1"/>
    <property type="molecule type" value="Genomic_DNA"/>
</dbReference>
<protein>
    <submittedName>
        <fullName evidence="1">Uncharacterized protein</fullName>
    </submittedName>
</protein>
<gene>
    <name evidence="1" type="ORF">VIPECOMC04_00019</name>
</gene>
<sequence>MYSEFTLGELVDAYEIMGSTSVRDGDTKAIKMGVEDE</sequence>
<name>A0AB74UJE4_9CAUD</name>